<dbReference type="PANTHER" id="PTHR38459:SF5">
    <property type="entry name" value="CELL WALL TEICHOIC ACID GLYCOSYLATION PROTEIN GTCA"/>
    <property type="match status" value="1"/>
</dbReference>
<reference evidence="8 9" key="1">
    <citation type="submission" date="2016-12" db="EMBL/GenBank/DDBJ databases">
        <authorList>
            <person name="Song W.-J."/>
            <person name="Kurnit D.M."/>
        </authorList>
    </citation>
    <scope>NUCLEOTIDE SEQUENCE [LARGE SCALE GENOMIC DNA]</scope>
    <source>
        <strain evidence="8 9">DSM 12503</strain>
    </source>
</reference>
<dbReference type="STRING" id="1121345.SAMN02745217_04274"/>
<gene>
    <name evidence="8" type="ORF">SAMN02745217_04274</name>
</gene>
<evidence type="ECO:0000256" key="5">
    <source>
        <dbReference type="ARBA" id="ARBA00023136"/>
    </source>
</evidence>
<dbReference type="InterPro" id="IPR051401">
    <property type="entry name" value="GtrA_CellWall_Glycosyl"/>
</dbReference>
<dbReference type="PANTHER" id="PTHR38459">
    <property type="entry name" value="PROPHAGE BACTOPRENOL-LINKED GLUCOSE TRANSLOCASE HOMOLOG"/>
    <property type="match status" value="1"/>
</dbReference>
<dbReference type="AlphaFoldDB" id="A0A1M7YMD9"/>
<dbReference type="GO" id="GO:0005886">
    <property type="term" value="C:plasma membrane"/>
    <property type="evidence" value="ECO:0007669"/>
    <property type="project" value="TreeGrafter"/>
</dbReference>
<sequence>MLMNIKKIAKKLVNRETIVYVIAGVMTTAVNMVTYYGLCYQVMMNHLIANIIAWVVAVTFAYFVNAGWVFQDKRASLKEELSKMSKFFLARIFSLGVEEGGLFLFVNLIHWNNMAVKAGLAVIVIVINYILSKFYIFVENKKDTAEA</sequence>
<keyword evidence="9" id="KW-1185">Reference proteome</keyword>
<evidence type="ECO:0000313" key="8">
    <source>
        <dbReference type="EMBL" id="SHO53748.1"/>
    </source>
</evidence>
<feature type="transmembrane region" description="Helical" evidence="6">
    <location>
        <begin position="115"/>
        <end position="138"/>
    </location>
</feature>
<feature type="transmembrane region" description="Helical" evidence="6">
    <location>
        <begin position="88"/>
        <end position="109"/>
    </location>
</feature>
<evidence type="ECO:0000313" key="9">
    <source>
        <dbReference type="Proteomes" id="UP000184612"/>
    </source>
</evidence>
<name>A0A1M7YMD9_9FIRM</name>
<comment type="subcellular location">
    <subcellularLocation>
        <location evidence="1">Membrane</location>
        <topology evidence="1">Multi-pass membrane protein</topology>
    </subcellularLocation>
</comment>
<evidence type="ECO:0000256" key="4">
    <source>
        <dbReference type="ARBA" id="ARBA00022989"/>
    </source>
</evidence>
<dbReference type="RefSeq" id="WP_084558806.1">
    <property type="nucleotide sequence ID" value="NZ_FRFD01000014.1"/>
</dbReference>
<proteinExistence type="inferred from homology"/>
<comment type="similarity">
    <text evidence="2">Belongs to the GtrA family.</text>
</comment>
<keyword evidence="3 6" id="KW-0812">Transmembrane</keyword>
<keyword evidence="4 6" id="KW-1133">Transmembrane helix</keyword>
<dbReference type="Pfam" id="PF04138">
    <property type="entry name" value="GtrA_DPMS_TM"/>
    <property type="match status" value="1"/>
</dbReference>
<organism evidence="8 9">
    <name type="scientific">Anaerocolumna xylanovorans DSM 12503</name>
    <dbReference type="NCBI Taxonomy" id="1121345"/>
    <lineage>
        <taxon>Bacteria</taxon>
        <taxon>Bacillati</taxon>
        <taxon>Bacillota</taxon>
        <taxon>Clostridia</taxon>
        <taxon>Lachnospirales</taxon>
        <taxon>Lachnospiraceae</taxon>
        <taxon>Anaerocolumna</taxon>
    </lineage>
</organism>
<evidence type="ECO:0000256" key="6">
    <source>
        <dbReference type="SAM" id="Phobius"/>
    </source>
</evidence>
<dbReference type="GO" id="GO:0000271">
    <property type="term" value="P:polysaccharide biosynthetic process"/>
    <property type="evidence" value="ECO:0007669"/>
    <property type="project" value="InterPro"/>
</dbReference>
<dbReference type="Proteomes" id="UP000184612">
    <property type="component" value="Unassembled WGS sequence"/>
</dbReference>
<feature type="transmembrane region" description="Helical" evidence="6">
    <location>
        <begin position="47"/>
        <end position="68"/>
    </location>
</feature>
<dbReference type="OrthoDB" id="361483at2"/>
<feature type="transmembrane region" description="Helical" evidence="6">
    <location>
        <begin position="12"/>
        <end position="35"/>
    </location>
</feature>
<accession>A0A1M7YMD9</accession>
<evidence type="ECO:0000256" key="2">
    <source>
        <dbReference type="ARBA" id="ARBA00009399"/>
    </source>
</evidence>
<protein>
    <submittedName>
        <fullName evidence="8">Putative flippase GtrA (Transmembrane translocase of bactoprenol-linked glucose)</fullName>
    </submittedName>
</protein>
<evidence type="ECO:0000259" key="7">
    <source>
        <dbReference type="Pfam" id="PF04138"/>
    </source>
</evidence>
<feature type="domain" description="GtrA/DPMS transmembrane" evidence="7">
    <location>
        <begin position="20"/>
        <end position="137"/>
    </location>
</feature>
<dbReference type="InterPro" id="IPR007267">
    <property type="entry name" value="GtrA_DPMS_TM"/>
</dbReference>
<keyword evidence="5 6" id="KW-0472">Membrane</keyword>
<evidence type="ECO:0000256" key="3">
    <source>
        <dbReference type="ARBA" id="ARBA00022692"/>
    </source>
</evidence>
<evidence type="ECO:0000256" key="1">
    <source>
        <dbReference type="ARBA" id="ARBA00004141"/>
    </source>
</evidence>
<dbReference type="EMBL" id="FRFD01000014">
    <property type="protein sequence ID" value="SHO53748.1"/>
    <property type="molecule type" value="Genomic_DNA"/>
</dbReference>